<sequence>MNTANAHNTHLHQFALLATGGLLLALAGCSAGAVSGPRSSCKPKMSTSGRGPAAKHAHERRMRPES</sequence>
<dbReference type="KEGG" id="hna:Hneap_0377"/>
<protein>
    <recommendedName>
        <fullName evidence="4">Lipoprotein</fullName>
    </recommendedName>
</protein>
<keyword evidence="3" id="KW-1185">Reference proteome</keyword>
<evidence type="ECO:0000313" key="3">
    <source>
        <dbReference type="Proteomes" id="UP000009102"/>
    </source>
</evidence>
<evidence type="ECO:0008006" key="4">
    <source>
        <dbReference type="Google" id="ProtNLM"/>
    </source>
</evidence>
<feature type="region of interest" description="Disordered" evidence="1">
    <location>
        <begin position="32"/>
        <end position="66"/>
    </location>
</feature>
<name>D0KXR2_HALNC</name>
<dbReference type="AlphaFoldDB" id="D0KXR2"/>
<feature type="compositionally biased region" description="Basic residues" evidence="1">
    <location>
        <begin position="53"/>
        <end position="66"/>
    </location>
</feature>
<proteinExistence type="predicted"/>
<reference evidence="2 3" key="1">
    <citation type="submission" date="2009-10" db="EMBL/GenBank/DDBJ databases">
        <title>Complete sequence of Halothiobacillus neapolitanus c2.</title>
        <authorList>
            <consortium name="US DOE Joint Genome Institute"/>
            <person name="Lucas S."/>
            <person name="Copeland A."/>
            <person name="Lapidus A."/>
            <person name="Glavina del Rio T."/>
            <person name="Tice H."/>
            <person name="Bruce D."/>
            <person name="Goodwin L."/>
            <person name="Pitluck S."/>
            <person name="Davenport K."/>
            <person name="Brettin T."/>
            <person name="Detter J.C."/>
            <person name="Han C."/>
            <person name="Tapia R."/>
            <person name="Larimer F."/>
            <person name="Land M."/>
            <person name="Hauser L."/>
            <person name="Kyrpides N."/>
            <person name="Mikhailova N."/>
            <person name="Kerfeld C."/>
            <person name="Cannon G."/>
            <person name="Heinhort S."/>
        </authorList>
    </citation>
    <scope>NUCLEOTIDE SEQUENCE [LARGE SCALE GENOMIC DNA]</scope>
    <source>
        <strain evidence="3">ATCC 23641 / c2</strain>
    </source>
</reference>
<dbReference type="Proteomes" id="UP000009102">
    <property type="component" value="Chromosome"/>
</dbReference>
<evidence type="ECO:0000256" key="1">
    <source>
        <dbReference type="SAM" id="MobiDB-lite"/>
    </source>
</evidence>
<dbReference type="HOGENOM" id="CLU_2825145_0_0_6"/>
<accession>D0KXR2</accession>
<dbReference type="EMBL" id="CP001801">
    <property type="protein sequence ID" value="ACX95235.1"/>
    <property type="molecule type" value="Genomic_DNA"/>
</dbReference>
<evidence type="ECO:0000313" key="2">
    <source>
        <dbReference type="EMBL" id="ACX95235.1"/>
    </source>
</evidence>
<organism evidence="2 3">
    <name type="scientific">Halothiobacillus neapolitanus (strain ATCC 23641 / DSM 15147 / CIP 104769 / NCIMB 8539 / c2)</name>
    <name type="common">Thiobacillus neapolitanus</name>
    <dbReference type="NCBI Taxonomy" id="555778"/>
    <lineage>
        <taxon>Bacteria</taxon>
        <taxon>Pseudomonadati</taxon>
        <taxon>Pseudomonadota</taxon>
        <taxon>Gammaproteobacteria</taxon>
        <taxon>Chromatiales</taxon>
        <taxon>Halothiobacillaceae</taxon>
        <taxon>Halothiobacillus</taxon>
    </lineage>
</organism>
<gene>
    <name evidence="2" type="ordered locus">Hneap_0377</name>
</gene>